<dbReference type="EMBL" id="FO203431">
    <property type="protein sequence ID" value="CCH88470.1"/>
    <property type="molecule type" value="Genomic_DNA"/>
</dbReference>
<dbReference type="KEGG" id="mmar:MODMU_3044"/>
<reference evidence="1 2" key="1">
    <citation type="journal article" date="2012" name="J. Bacteriol.">
        <title>Genome Sequence of Radiation-Resistant Modestobacter marinus Strain BC501, a Representative Actinobacterium That Thrives on Calcareous Stone Surfaces.</title>
        <authorList>
            <person name="Normand P."/>
            <person name="Gury J."/>
            <person name="Pujic P."/>
            <person name="Chouaia B."/>
            <person name="Crotti E."/>
            <person name="Brusetti L."/>
            <person name="Daffonchio D."/>
            <person name="Vacherie B."/>
            <person name="Barbe V."/>
            <person name="Medigue C."/>
            <person name="Calteau A."/>
            <person name="Ghodhbane-Gtari F."/>
            <person name="Essoussi I."/>
            <person name="Nouioui I."/>
            <person name="Abbassi-Ghozzi I."/>
            <person name="Gtari M."/>
        </authorList>
    </citation>
    <scope>NUCLEOTIDE SEQUENCE [LARGE SCALE GENOMIC DNA]</scope>
    <source>
        <strain evidence="2">BC 501</strain>
    </source>
</reference>
<evidence type="ECO:0000313" key="1">
    <source>
        <dbReference type="EMBL" id="CCH88470.1"/>
    </source>
</evidence>
<gene>
    <name evidence="1" type="ordered locus">MODMU_3044</name>
</gene>
<dbReference type="HOGENOM" id="CLU_3119928_0_0_11"/>
<accession>I4EYK7</accession>
<protein>
    <submittedName>
        <fullName evidence="1">Uncharacterized protein</fullName>
    </submittedName>
</protein>
<dbReference type="STRING" id="477641.MODMU_3044"/>
<proteinExistence type="predicted"/>
<organism evidence="1 2">
    <name type="scientific">Modestobacter italicus (strain DSM 44449 / CECT 9708 / BC 501)</name>
    <dbReference type="NCBI Taxonomy" id="2732864"/>
    <lineage>
        <taxon>Bacteria</taxon>
        <taxon>Bacillati</taxon>
        <taxon>Actinomycetota</taxon>
        <taxon>Actinomycetes</taxon>
        <taxon>Geodermatophilales</taxon>
        <taxon>Geodermatophilaceae</taxon>
        <taxon>Modestobacter</taxon>
    </lineage>
</organism>
<name>I4EYK7_MODI5</name>
<dbReference type="Proteomes" id="UP000006461">
    <property type="component" value="Chromosome"/>
</dbReference>
<sequence>MIESALAEHFGYPEGGLAERCPGPVVLDHAWWDPATFDADLTVIVGPVFP</sequence>
<evidence type="ECO:0000313" key="2">
    <source>
        <dbReference type="Proteomes" id="UP000006461"/>
    </source>
</evidence>
<dbReference type="AlphaFoldDB" id="I4EYK7"/>
<keyword evidence="2" id="KW-1185">Reference proteome</keyword>